<keyword evidence="2" id="KW-1185">Reference proteome</keyword>
<dbReference type="EMBL" id="CP030041">
    <property type="protein sequence ID" value="AWW31854.1"/>
    <property type="molecule type" value="Genomic_DNA"/>
</dbReference>
<evidence type="ECO:0000313" key="2">
    <source>
        <dbReference type="Proteomes" id="UP000248688"/>
    </source>
</evidence>
<protein>
    <submittedName>
        <fullName evidence="1">Uncharacterized protein</fullName>
    </submittedName>
</protein>
<reference evidence="1 2" key="1">
    <citation type="submission" date="2018-06" db="EMBL/GenBank/DDBJ databases">
        <title>Echinicola strongylocentroti sp. nov., isolated from a sea urchin Strongylocentrotus intermedius.</title>
        <authorList>
            <person name="Bae S.S."/>
        </authorList>
    </citation>
    <scope>NUCLEOTIDE SEQUENCE [LARGE SCALE GENOMIC DNA]</scope>
    <source>
        <strain evidence="1 2">MEBiC08714</strain>
    </source>
</reference>
<name>A0A2Z4ILT9_9BACT</name>
<gene>
    <name evidence="1" type="ORF">DN752_17900</name>
</gene>
<accession>A0A2Z4ILT9</accession>
<evidence type="ECO:0000313" key="1">
    <source>
        <dbReference type="EMBL" id="AWW31854.1"/>
    </source>
</evidence>
<sequence>MLKYFHSITQKKTYKLHCTDDQTYVYWVSVYATTEGAFVHARGRDVFKDKCTALNYLEFLAKPCRESDYMDALKDYFQIDKAHREQFLASLQTKKRN</sequence>
<dbReference type="OrthoDB" id="840162at2"/>
<dbReference type="KEGG" id="est:DN752_17900"/>
<proteinExistence type="predicted"/>
<dbReference type="Proteomes" id="UP000248688">
    <property type="component" value="Chromosome"/>
</dbReference>
<dbReference type="AlphaFoldDB" id="A0A2Z4ILT9"/>
<organism evidence="1 2">
    <name type="scientific">Echinicola strongylocentroti</name>
    <dbReference type="NCBI Taxonomy" id="1795355"/>
    <lineage>
        <taxon>Bacteria</taxon>
        <taxon>Pseudomonadati</taxon>
        <taxon>Bacteroidota</taxon>
        <taxon>Cytophagia</taxon>
        <taxon>Cytophagales</taxon>
        <taxon>Cyclobacteriaceae</taxon>
        <taxon>Echinicola</taxon>
    </lineage>
</organism>
<dbReference type="RefSeq" id="WP_112785227.1">
    <property type="nucleotide sequence ID" value="NZ_CP030041.1"/>
</dbReference>